<dbReference type="Pfam" id="PF12392">
    <property type="entry name" value="DUF3656"/>
    <property type="match status" value="1"/>
</dbReference>
<dbReference type="PROSITE" id="PS01276">
    <property type="entry name" value="PEPTIDASE_U32"/>
    <property type="match status" value="1"/>
</dbReference>
<evidence type="ECO:0000313" key="2">
    <source>
        <dbReference type="EMBL" id="HIU26330.1"/>
    </source>
</evidence>
<proteinExistence type="predicted"/>
<reference evidence="2" key="2">
    <citation type="journal article" date="2021" name="PeerJ">
        <title>Extensive microbial diversity within the chicken gut microbiome revealed by metagenomics and culture.</title>
        <authorList>
            <person name="Gilroy R."/>
            <person name="Ravi A."/>
            <person name="Getino M."/>
            <person name="Pursley I."/>
            <person name="Horton D.L."/>
            <person name="Alikhan N.F."/>
            <person name="Baker D."/>
            <person name="Gharbi K."/>
            <person name="Hall N."/>
            <person name="Watson M."/>
            <person name="Adriaenssens E.M."/>
            <person name="Foster-Nyarko E."/>
            <person name="Jarju S."/>
            <person name="Secka A."/>
            <person name="Antonio M."/>
            <person name="Oren A."/>
            <person name="Chaudhuri R.R."/>
            <person name="La Ragione R."/>
            <person name="Hildebrand F."/>
            <person name="Pallen M.J."/>
        </authorList>
    </citation>
    <scope>NUCLEOTIDE SEQUENCE</scope>
    <source>
        <strain evidence="2">ChiHcec3-6078</strain>
    </source>
</reference>
<dbReference type="AlphaFoldDB" id="A0A9D1L6U2"/>
<reference evidence="2" key="1">
    <citation type="submission" date="2020-10" db="EMBL/GenBank/DDBJ databases">
        <authorList>
            <person name="Gilroy R."/>
        </authorList>
    </citation>
    <scope>NUCLEOTIDE SEQUENCE</scope>
    <source>
        <strain evidence="2">ChiHcec3-6078</strain>
    </source>
</reference>
<accession>A0A9D1L6U2</accession>
<name>A0A9D1L6U2_9FIRM</name>
<organism evidence="2 3">
    <name type="scientific">Candidatus Allocopromorpha excrementigallinarum</name>
    <dbReference type="NCBI Taxonomy" id="2840742"/>
    <lineage>
        <taxon>Bacteria</taxon>
        <taxon>Bacillati</taxon>
        <taxon>Bacillota</taxon>
        <taxon>Clostridia</taxon>
        <taxon>Eubacteriales</taxon>
        <taxon>Eubacteriaceae</taxon>
        <taxon>Eubacteriaceae incertae sedis</taxon>
        <taxon>Candidatus Allocopromorpha</taxon>
    </lineage>
</organism>
<protein>
    <submittedName>
        <fullName evidence="2">U32 family peptidase</fullName>
    </submittedName>
</protein>
<gene>
    <name evidence="2" type="ORF">IAC50_07560</name>
</gene>
<dbReference type="PANTHER" id="PTHR30217:SF10">
    <property type="entry name" value="23S RRNA 5-HYDROXYCYTIDINE C2501 SYNTHASE"/>
    <property type="match status" value="1"/>
</dbReference>
<dbReference type="InterPro" id="IPR051454">
    <property type="entry name" value="RNA/ubiquinone_mod_enzymes"/>
</dbReference>
<evidence type="ECO:0000259" key="1">
    <source>
        <dbReference type="Pfam" id="PF12392"/>
    </source>
</evidence>
<comment type="caution">
    <text evidence="2">The sequence shown here is derived from an EMBL/GenBank/DDBJ whole genome shotgun (WGS) entry which is preliminary data.</text>
</comment>
<dbReference type="Pfam" id="PF01136">
    <property type="entry name" value="Peptidase_U32"/>
    <property type="match status" value="1"/>
</dbReference>
<dbReference type="Proteomes" id="UP000824090">
    <property type="component" value="Unassembled WGS sequence"/>
</dbReference>
<dbReference type="InterPro" id="IPR001539">
    <property type="entry name" value="Peptidase_U32"/>
</dbReference>
<dbReference type="EMBL" id="DVMP01000139">
    <property type="protein sequence ID" value="HIU26330.1"/>
    <property type="molecule type" value="Genomic_DNA"/>
</dbReference>
<dbReference type="InterPro" id="IPR020988">
    <property type="entry name" value="Pept_U32_collagenase"/>
</dbReference>
<sequence length="762" mass="84808">MKAIKIPELLAPAGGAEQLKAAVQNGADAVYMGGPLFNARIKAENFTEKNMKEAVDYAHERGVRVYVTVNTLLKDDELLKGFSYINFLYEAGADGVILQDMGLARLVRRYLPSMAMHLSTQATVYNWRGAVAAASMGFSRIVPARELTLHEIKGIVEKCHGIGGEGEDCQVEVFVHGAMCMCYSGQCQMSRALGGSGGRSGNRGLCAQPCRLPYEDKKGKKGYFLSPGDMCLLGHLRGLCEAGVDSLKIEGRMKSPQYVAVVTSIYRKYLDMWGEGRSLEPQEDDMKRLRQIFSRGGFTSGYIKGNPGPELLSGRSPKNSGIYAGSVKGTGKGSSLVDIEAEEKLSLGDGVEIINRETGEICGNVISYLKPVGKGIIRIGDIRGRISRGDPVYKVTDKALIKEAEASYRDDFRRKIPVNIRFTGKKGSPPILVMEEAEPEIPGKGKSVSVTGRLPVEKAERKPWDRENTEARLRKLGGTIFEGKNVEVDIDRDATAPVAVINEMRREAAERLAEKRKGSRRKGLTEEDINSIAEKEGLGREKIEAEEKGYAVYVYSRKAYTALRAGDLTEGRLTGRPLKEGETLKVFLPLEIYMEDDFQAVNSSLWKASETGRVEIIPYLLNITNGGLDRYLEENLERVADRVRSAGIAVGNPGWIDEFRERGVKVWGDYGLNVLNRQSEKAFEEMGVTVAAFSHDADWFYSGDIPLMITEHPLTRRRFKDRKGEGYTVMEWYEKDKYLIFRDGEKRKREPLGEGKRMIYMK</sequence>
<dbReference type="PANTHER" id="PTHR30217">
    <property type="entry name" value="PEPTIDASE U32 FAMILY"/>
    <property type="match status" value="1"/>
</dbReference>
<feature type="domain" description="Peptidase U32 collagenase" evidence="1">
    <location>
        <begin position="392"/>
        <end position="516"/>
    </location>
</feature>
<evidence type="ECO:0000313" key="3">
    <source>
        <dbReference type="Proteomes" id="UP000824090"/>
    </source>
</evidence>